<evidence type="ECO:0000256" key="3">
    <source>
        <dbReference type="RuleBase" id="RU361134"/>
    </source>
</evidence>
<proteinExistence type="inferred from homology"/>
<dbReference type="SUPFAM" id="SSF51445">
    <property type="entry name" value="(Trans)glycosidases"/>
    <property type="match status" value="1"/>
</dbReference>
<comment type="similarity">
    <text evidence="1 2">Belongs to the glycosyl hydrolase 13 family.</text>
</comment>
<evidence type="ECO:0000256" key="2">
    <source>
        <dbReference type="RuleBase" id="RU003615"/>
    </source>
</evidence>
<evidence type="ECO:0000259" key="4">
    <source>
        <dbReference type="SMART" id="SM00642"/>
    </source>
</evidence>
<evidence type="ECO:0000256" key="1">
    <source>
        <dbReference type="ARBA" id="ARBA00008061"/>
    </source>
</evidence>
<dbReference type="GO" id="GO:0004556">
    <property type="term" value="F:alpha-amylase activity"/>
    <property type="evidence" value="ECO:0007669"/>
    <property type="project" value="UniProtKB-UniRule"/>
</dbReference>
<reference evidence="5 6" key="1">
    <citation type="journal article" date="2016" name="Nat. Commun.">
        <title>Thousands of microbial genomes shed light on interconnected biogeochemical processes in an aquifer system.</title>
        <authorList>
            <person name="Anantharaman K."/>
            <person name="Brown C.T."/>
            <person name="Hug L.A."/>
            <person name="Sharon I."/>
            <person name="Castelle C.J."/>
            <person name="Probst A.J."/>
            <person name="Thomas B.C."/>
            <person name="Singh A."/>
            <person name="Wilkins M.J."/>
            <person name="Karaoz U."/>
            <person name="Brodie E.L."/>
            <person name="Williams K.H."/>
            <person name="Hubbard S.S."/>
            <person name="Banfield J.F."/>
        </authorList>
    </citation>
    <scope>NUCLEOTIDE SEQUENCE [LARGE SCALE GENOMIC DNA]</scope>
</reference>
<dbReference type="PANTHER" id="PTHR10357:SF219">
    <property type="entry name" value="MALTOSE ALPHA-D-GLUCOSYLTRANSFERASE"/>
    <property type="match status" value="1"/>
</dbReference>
<keyword evidence="3" id="KW-0378">Hydrolase</keyword>
<dbReference type="PANTHER" id="PTHR10357">
    <property type="entry name" value="ALPHA-AMYLASE FAMILY MEMBER"/>
    <property type="match status" value="1"/>
</dbReference>
<dbReference type="GO" id="GO:0043169">
    <property type="term" value="F:cation binding"/>
    <property type="evidence" value="ECO:0007669"/>
    <property type="project" value="InterPro"/>
</dbReference>
<dbReference type="InterPro" id="IPR045857">
    <property type="entry name" value="O16G_dom_2"/>
</dbReference>
<dbReference type="EMBL" id="MHLL01000001">
    <property type="protein sequence ID" value="OGZ10878.1"/>
    <property type="molecule type" value="Genomic_DNA"/>
</dbReference>
<dbReference type="InterPro" id="IPR017853">
    <property type="entry name" value="GH"/>
</dbReference>
<dbReference type="AlphaFoldDB" id="A0A1G2DDL6"/>
<dbReference type="STRING" id="1798661.A3D65_00195"/>
<dbReference type="Gene3D" id="3.90.400.10">
    <property type="entry name" value="Oligo-1,6-glucosidase, Domain 2"/>
    <property type="match status" value="1"/>
</dbReference>
<accession>A0A1G2DDL6</accession>
<sequence>MEQQSYWWKRALIYELYIDKFADDLRGLTVRLDYFTALGVNTLHLLPHYPSPMVDDGYDVSDYRGVRPELGTLDDFTNCLQEAHHRGIRVIVDLVLNHVSAEHPWFVEACSSRDNPKRDFFLWDEYGEHLKDSVNAFPDFKPSNWIWNKATNDYYYATFYPKQPDLNWDNPRVTEEMLAIMDFWIARGVDGFRLDAASHLIKRDGTASVGLPETHRVLKEIRARLDQTHPDTILVAEAHQPVALMKTYFGVGDECHMVYHFPLAEQFWLALKRHDIRLVQTAVEQSFEIHESCQWATFLRNHDEISLAALGAKEKAELNNFFDPEHRYPFKRVDASSVRMATIFKNDPKRMAEAFALLYQTPGSPIMYYGDEIGMENLPLDPAIKDTRKYVRGKFDWEEVERQMADPTSLWNKVATVIKSRAC</sequence>
<evidence type="ECO:0000313" key="5">
    <source>
        <dbReference type="EMBL" id="OGZ10878.1"/>
    </source>
</evidence>
<protein>
    <recommendedName>
        <fullName evidence="3">Alpha-amylase</fullName>
        <ecNumber evidence="3">3.2.1.1</ecNumber>
    </recommendedName>
</protein>
<dbReference type="EC" id="3.2.1.1" evidence="3"/>
<comment type="catalytic activity">
    <reaction evidence="3">
        <text>Endohydrolysis of (1-&gt;4)-alpha-D-glucosidic linkages in polysaccharides containing three or more (1-&gt;4)-alpha-linked D-glucose units.</text>
        <dbReference type="EC" id="3.2.1.1"/>
    </reaction>
</comment>
<dbReference type="Pfam" id="PF00128">
    <property type="entry name" value="Alpha-amylase"/>
    <property type="match status" value="1"/>
</dbReference>
<dbReference type="PRINTS" id="PR00110">
    <property type="entry name" value="ALPHAAMYLASE"/>
</dbReference>
<dbReference type="InterPro" id="IPR006047">
    <property type="entry name" value="GH13_cat_dom"/>
</dbReference>
<evidence type="ECO:0000313" key="6">
    <source>
        <dbReference type="Proteomes" id="UP000177996"/>
    </source>
</evidence>
<dbReference type="Proteomes" id="UP000177996">
    <property type="component" value="Unassembled WGS sequence"/>
</dbReference>
<dbReference type="Gene3D" id="3.20.20.80">
    <property type="entry name" value="Glycosidases"/>
    <property type="match status" value="1"/>
</dbReference>
<gene>
    <name evidence="5" type="ORF">A3D65_00195</name>
</gene>
<dbReference type="InterPro" id="IPR006046">
    <property type="entry name" value="Alpha_amylase"/>
</dbReference>
<dbReference type="GO" id="GO:0005975">
    <property type="term" value="P:carbohydrate metabolic process"/>
    <property type="evidence" value="ECO:0007669"/>
    <property type="project" value="InterPro"/>
</dbReference>
<keyword evidence="3" id="KW-0326">Glycosidase</keyword>
<name>A0A1G2DDL6_9BACT</name>
<feature type="domain" description="Glycosyl hydrolase family 13 catalytic" evidence="4">
    <location>
        <begin position="15"/>
        <end position="421"/>
    </location>
</feature>
<organism evidence="5 6">
    <name type="scientific">Candidatus Lloydbacteria bacterium RIFCSPHIGHO2_02_FULL_50_13</name>
    <dbReference type="NCBI Taxonomy" id="1798661"/>
    <lineage>
        <taxon>Bacteria</taxon>
        <taxon>Candidatus Lloydiibacteriota</taxon>
    </lineage>
</organism>
<comment type="caution">
    <text evidence="5">The sequence shown here is derived from an EMBL/GenBank/DDBJ whole genome shotgun (WGS) entry which is preliminary data.</text>
</comment>
<dbReference type="SMART" id="SM00642">
    <property type="entry name" value="Aamy"/>
    <property type="match status" value="1"/>
</dbReference>
<keyword evidence="3" id="KW-0119">Carbohydrate metabolism</keyword>